<evidence type="ECO:0000313" key="2">
    <source>
        <dbReference type="Proteomes" id="UP001152795"/>
    </source>
</evidence>
<dbReference type="EMBL" id="CACRXK020033796">
    <property type="protein sequence ID" value="CAB4044017.1"/>
    <property type="molecule type" value="Genomic_DNA"/>
</dbReference>
<evidence type="ECO:0000313" key="1">
    <source>
        <dbReference type="EMBL" id="CAB4044017.1"/>
    </source>
</evidence>
<reference evidence="1" key="1">
    <citation type="submission" date="2020-04" db="EMBL/GenBank/DDBJ databases">
        <authorList>
            <person name="Alioto T."/>
            <person name="Alioto T."/>
            <person name="Gomez Garrido J."/>
        </authorList>
    </citation>
    <scope>NUCLEOTIDE SEQUENCE</scope>
    <source>
        <strain evidence="1">A484AB</strain>
    </source>
</reference>
<dbReference type="Proteomes" id="UP001152795">
    <property type="component" value="Unassembled WGS sequence"/>
</dbReference>
<sequence>MANTKPPKLDLGTCEDQKEPVELWLDQFNDWCILQEFRDTAKPTNYDPSQWKRAHYAMEISAFRLALPLDDY</sequence>
<protein>
    <submittedName>
        <fullName evidence="1">Uncharacterized protein</fullName>
    </submittedName>
</protein>
<name>A0A7D9KD07_PARCT</name>
<accession>A0A7D9KD07</accession>
<comment type="caution">
    <text evidence="1">The sequence shown here is derived from an EMBL/GenBank/DDBJ whole genome shotgun (WGS) entry which is preliminary data.</text>
</comment>
<proteinExistence type="predicted"/>
<gene>
    <name evidence="1" type="ORF">PACLA_8A065315</name>
</gene>
<keyword evidence="2" id="KW-1185">Reference proteome</keyword>
<organism evidence="1 2">
    <name type="scientific">Paramuricea clavata</name>
    <name type="common">Red gorgonian</name>
    <name type="synonym">Violescent sea-whip</name>
    <dbReference type="NCBI Taxonomy" id="317549"/>
    <lineage>
        <taxon>Eukaryota</taxon>
        <taxon>Metazoa</taxon>
        <taxon>Cnidaria</taxon>
        <taxon>Anthozoa</taxon>
        <taxon>Octocorallia</taxon>
        <taxon>Malacalcyonacea</taxon>
        <taxon>Plexauridae</taxon>
        <taxon>Paramuricea</taxon>
    </lineage>
</organism>
<feature type="non-terminal residue" evidence="1">
    <location>
        <position position="72"/>
    </location>
</feature>
<dbReference type="AlphaFoldDB" id="A0A7D9KD07"/>